<evidence type="ECO:0000256" key="4">
    <source>
        <dbReference type="ARBA" id="ARBA00022989"/>
    </source>
</evidence>
<feature type="domain" description="DUF3817" evidence="7">
    <location>
        <begin position="5"/>
        <end position="95"/>
    </location>
</feature>
<keyword evidence="2" id="KW-1003">Cell membrane</keyword>
<keyword evidence="5 6" id="KW-0472">Membrane</keyword>
<gene>
    <name evidence="8" type="ORF">UFOPK1506_00492</name>
</gene>
<evidence type="ECO:0000259" key="7">
    <source>
        <dbReference type="Pfam" id="PF12823"/>
    </source>
</evidence>
<evidence type="ECO:0000256" key="1">
    <source>
        <dbReference type="ARBA" id="ARBA00004651"/>
    </source>
</evidence>
<evidence type="ECO:0000313" key="8">
    <source>
        <dbReference type="EMBL" id="CAB4551726.1"/>
    </source>
</evidence>
<feature type="transmembrane region" description="Helical" evidence="6">
    <location>
        <begin position="12"/>
        <end position="31"/>
    </location>
</feature>
<evidence type="ECO:0000256" key="3">
    <source>
        <dbReference type="ARBA" id="ARBA00022692"/>
    </source>
</evidence>
<name>A0A6J6CK80_9ZZZZ</name>
<keyword evidence="3 6" id="KW-0812">Transmembrane</keyword>
<evidence type="ECO:0000256" key="6">
    <source>
        <dbReference type="SAM" id="Phobius"/>
    </source>
</evidence>
<protein>
    <submittedName>
        <fullName evidence="8">Unannotated protein</fullName>
    </submittedName>
</protein>
<proteinExistence type="predicted"/>
<reference evidence="8" key="1">
    <citation type="submission" date="2020-05" db="EMBL/GenBank/DDBJ databases">
        <authorList>
            <person name="Chiriac C."/>
            <person name="Salcher M."/>
            <person name="Ghai R."/>
            <person name="Kavagutti S V."/>
        </authorList>
    </citation>
    <scope>NUCLEOTIDE SEQUENCE</scope>
</reference>
<keyword evidence="4 6" id="KW-1133">Transmembrane helix</keyword>
<dbReference type="PANTHER" id="PTHR40077:SF2">
    <property type="entry name" value="MEMBRANE PROTEIN"/>
    <property type="match status" value="1"/>
</dbReference>
<evidence type="ECO:0000256" key="2">
    <source>
        <dbReference type="ARBA" id="ARBA00022475"/>
    </source>
</evidence>
<organism evidence="8">
    <name type="scientific">freshwater metagenome</name>
    <dbReference type="NCBI Taxonomy" id="449393"/>
    <lineage>
        <taxon>unclassified sequences</taxon>
        <taxon>metagenomes</taxon>
        <taxon>ecological metagenomes</taxon>
    </lineage>
</organism>
<accession>A0A6J6CK80</accession>
<dbReference type="GO" id="GO:0005886">
    <property type="term" value="C:plasma membrane"/>
    <property type="evidence" value="ECO:0007669"/>
    <property type="project" value="UniProtKB-SubCell"/>
</dbReference>
<dbReference type="PANTHER" id="PTHR40077">
    <property type="entry name" value="MEMBRANE PROTEIN-RELATED"/>
    <property type="match status" value="1"/>
</dbReference>
<dbReference type="EMBL" id="CAEZSV010000067">
    <property type="protein sequence ID" value="CAB4551726.1"/>
    <property type="molecule type" value="Genomic_DNA"/>
</dbReference>
<dbReference type="InterPro" id="IPR023845">
    <property type="entry name" value="DUF3817_TM"/>
</dbReference>
<evidence type="ECO:0000256" key="5">
    <source>
        <dbReference type="ARBA" id="ARBA00023136"/>
    </source>
</evidence>
<sequence>MPGILKRYRVMCFAAGVMSLLLWFVELPVKYLLDLPEVEAKVLWIPIVHGYVYALYVLATVHLAVKARWQTKRIIAFVLAGTLPIASFITERRAQNLVKNL</sequence>
<comment type="subcellular location">
    <subcellularLocation>
        <location evidence="1">Cell membrane</location>
        <topology evidence="1">Multi-pass membrane protein</topology>
    </subcellularLocation>
</comment>
<dbReference type="NCBIfam" id="TIGR03954">
    <property type="entry name" value="integ_memb_HG"/>
    <property type="match status" value="1"/>
</dbReference>
<dbReference type="AlphaFoldDB" id="A0A6J6CK80"/>
<feature type="transmembrane region" description="Helical" evidence="6">
    <location>
        <begin position="43"/>
        <end position="65"/>
    </location>
</feature>
<dbReference type="Pfam" id="PF12823">
    <property type="entry name" value="DUF3817"/>
    <property type="match status" value="1"/>
</dbReference>